<accession>A0ACA9KWK5</accession>
<dbReference type="EMBL" id="CAJVPU010002248">
    <property type="protein sequence ID" value="CAG8497688.1"/>
    <property type="molecule type" value="Genomic_DNA"/>
</dbReference>
<comment type="caution">
    <text evidence="1">The sequence shown here is derived from an EMBL/GenBank/DDBJ whole genome shotgun (WGS) entry which is preliminary data.</text>
</comment>
<protein>
    <submittedName>
        <fullName evidence="1">16227_t:CDS:1</fullName>
    </submittedName>
</protein>
<name>A0ACA9KWK5_9GLOM</name>
<evidence type="ECO:0000313" key="1">
    <source>
        <dbReference type="EMBL" id="CAG8497688.1"/>
    </source>
</evidence>
<dbReference type="Proteomes" id="UP000789702">
    <property type="component" value="Unassembled WGS sequence"/>
</dbReference>
<gene>
    <name evidence="1" type="ORF">DHETER_LOCUS2861</name>
</gene>
<keyword evidence="2" id="KW-1185">Reference proteome</keyword>
<sequence>MAFRRPQPPNQTTHRSATDKELELEQINQELREILQSEVAINKSNKKYIKDLERKYTRCENEIQSLNKELERLENASEKEKAELRSEISSLKKSLYQAKKEVRDKIFYIDSIEKQLQESKERVQNLRHRFKVISSRRSSPSLYNSKEEDVDMANLDLFIQIERGLTRIEKHLRGAGTPLNNPMNIINGIRGSLNTVQHNYQSAYQDIDGVIAQRDDSNNQIVQLQQDVNFYRQQNADLQNQTNQLIQARDTLQNHINRLTLERNNSQNNLALMTTAYNNERTECCRWREIAQQFERGMQMRINTLLLEKFTLNFKLRRCQRHGRELQQKYDMRGQEEQLLRPSQMEPGKKYRDPDLRLNDQEWIRIDEATDRLSALAGPSYLQTFMDTISKGVIDRITPLLPKKKKETSLITDDPKKKSDMIIDSEIRKIILAMFNDPEVIEMIKNNINNMNVSMTRRVAPEGLAKPDFINYREPAPP</sequence>
<reference evidence="1" key="1">
    <citation type="submission" date="2021-06" db="EMBL/GenBank/DDBJ databases">
        <authorList>
            <person name="Kallberg Y."/>
            <person name="Tangrot J."/>
            <person name="Rosling A."/>
        </authorList>
    </citation>
    <scope>NUCLEOTIDE SEQUENCE</scope>
    <source>
        <strain evidence="1">IL203A</strain>
    </source>
</reference>
<organism evidence="1 2">
    <name type="scientific">Dentiscutata heterogama</name>
    <dbReference type="NCBI Taxonomy" id="1316150"/>
    <lineage>
        <taxon>Eukaryota</taxon>
        <taxon>Fungi</taxon>
        <taxon>Fungi incertae sedis</taxon>
        <taxon>Mucoromycota</taxon>
        <taxon>Glomeromycotina</taxon>
        <taxon>Glomeromycetes</taxon>
        <taxon>Diversisporales</taxon>
        <taxon>Gigasporaceae</taxon>
        <taxon>Dentiscutata</taxon>
    </lineage>
</organism>
<evidence type="ECO:0000313" key="2">
    <source>
        <dbReference type="Proteomes" id="UP000789702"/>
    </source>
</evidence>
<proteinExistence type="predicted"/>